<dbReference type="OMA" id="GNIKFHT"/>
<dbReference type="EMBL" id="ABEU02000008">
    <property type="protein sequence ID" value="PNR49271.1"/>
    <property type="molecule type" value="Genomic_DNA"/>
</dbReference>
<dbReference type="InterPro" id="IPR036426">
    <property type="entry name" value="Bulb-type_lectin_dom_sf"/>
</dbReference>
<evidence type="ECO:0000259" key="7">
    <source>
        <dbReference type="PROSITE" id="PS50927"/>
    </source>
</evidence>
<dbReference type="KEGG" id="ppp:112285595"/>
<dbReference type="Gramene" id="Pp3c8_4920V3.1">
    <property type="protein sequence ID" value="Pp3c8_4920V3.1"/>
    <property type="gene ID" value="Pp3c8_4920"/>
</dbReference>
<accession>A0A2K1K665</accession>
<dbReference type="InterPro" id="IPR003609">
    <property type="entry name" value="Pan_app"/>
</dbReference>
<dbReference type="EnsemblPlants" id="Pp3c8_4920V3.3">
    <property type="protein sequence ID" value="Pp3c8_4920V3.3"/>
    <property type="gene ID" value="Pp3c8_4920"/>
</dbReference>
<dbReference type="Gramene" id="Pp3c8_4920V3.2">
    <property type="protein sequence ID" value="Pp3c8_4920V3.2"/>
    <property type="gene ID" value="Pp3c8_4920"/>
</dbReference>
<feature type="signal peptide" evidence="6">
    <location>
        <begin position="1"/>
        <end position="27"/>
    </location>
</feature>
<feature type="domain" description="Apple" evidence="8">
    <location>
        <begin position="378"/>
        <end position="453"/>
    </location>
</feature>
<evidence type="ECO:0000259" key="8">
    <source>
        <dbReference type="PROSITE" id="PS50948"/>
    </source>
</evidence>
<evidence type="ECO:0000313" key="9">
    <source>
        <dbReference type="EMBL" id="PNR49271.1"/>
    </source>
</evidence>
<reference evidence="9 11" key="2">
    <citation type="journal article" date="2018" name="Plant J.">
        <title>The Physcomitrella patens chromosome-scale assembly reveals moss genome structure and evolution.</title>
        <authorList>
            <person name="Lang D."/>
            <person name="Ullrich K.K."/>
            <person name="Murat F."/>
            <person name="Fuchs J."/>
            <person name="Jenkins J."/>
            <person name="Haas F.B."/>
            <person name="Piednoel M."/>
            <person name="Gundlach H."/>
            <person name="Van Bel M."/>
            <person name="Meyberg R."/>
            <person name="Vives C."/>
            <person name="Morata J."/>
            <person name="Symeonidi A."/>
            <person name="Hiss M."/>
            <person name="Muchero W."/>
            <person name="Kamisugi Y."/>
            <person name="Saleh O."/>
            <person name="Blanc G."/>
            <person name="Decker E.L."/>
            <person name="van Gessel N."/>
            <person name="Grimwood J."/>
            <person name="Hayes R.D."/>
            <person name="Graham S.W."/>
            <person name="Gunter L.E."/>
            <person name="McDaniel S.F."/>
            <person name="Hoernstein S.N.W."/>
            <person name="Larsson A."/>
            <person name="Li F.W."/>
            <person name="Perroud P.F."/>
            <person name="Phillips J."/>
            <person name="Ranjan P."/>
            <person name="Rokshar D.S."/>
            <person name="Rothfels C.J."/>
            <person name="Schneider L."/>
            <person name="Shu S."/>
            <person name="Stevenson D.W."/>
            <person name="Thummler F."/>
            <person name="Tillich M."/>
            <person name="Villarreal Aguilar J.C."/>
            <person name="Widiez T."/>
            <person name="Wong G.K."/>
            <person name="Wymore A."/>
            <person name="Zhang Y."/>
            <person name="Zimmer A.D."/>
            <person name="Quatrano R.S."/>
            <person name="Mayer K.F.X."/>
            <person name="Goodstein D."/>
            <person name="Casacuberta J.M."/>
            <person name="Vandepoele K."/>
            <person name="Reski R."/>
            <person name="Cuming A.C."/>
            <person name="Tuskan G.A."/>
            <person name="Maumus F."/>
            <person name="Salse J."/>
            <person name="Schmutz J."/>
            <person name="Rensing S.A."/>
        </authorList>
    </citation>
    <scope>NUCLEOTIDE SEQUENCE [LARGE SCALE GENOMIC DNA]</scope>
    <source>
        <strain evidence="10 11">cv. Gransden 2004</strain>
    </source>
</reference>
<evidence type="ECO:0000256" key="6">
    <source>
        <dbReference type="SAM" id="SignalP"/>
    </source>
</evidence>
<protein>
    <recommendedName>
        <fullName evidence="12">Bulb-type lectin domain-containing protein</fullName>
    </recommendedName>
</protein>
<dbReference type="Gene3D" id="2.90.10.10">
    <property type="entry name" value="Bulb-type lectin domain"/>
    <property type="match status" value="1"/>
</dbReference>
<reference evidence="10" key="3">
    <citation type="submission" date="2020-12" db="UniProtKB">
        <authorList>
            <consortium name="EnsemblPlants"/>
        </authorList>
    </citation>
    <scope>IDENTIFICATION</scope>
</reference>
<dbReference type="Gramene" id="Pp3c8_4920V3.3">
    <property type="protein sequence ID" value="Pp3c8_4920V3.3"/>
    <property type="gene ID" value="Pp3c8_4920"/>
</dbReference>
<proteinExistence type="predicted"/>
<evidence type="ECO:0000256" key="1">
    <source>
        <dbReference type="ARBA" id="ARBA00004167"/>
    </source>
</evidence>
<keyword evidence="5" id="KW-0472">Membrane</keyword>
<dbReference type="AlphaFoldDB" id="A0A2K1K665"/>
<keyword evidence="3 6" id="KW-0732">Signal</keyword>
<dbReference type="RefSeq" id="XP_024382305.1">
    <property type="nucleotide sequence ID" value="XM_024526537.2"/>
</dbReference>
<gene>
    <name evidence="10" type="primary">LOC112285595</name>
    <name evidence="9" type="ORF">PHYPA_011167</name>
</gene>
<dbReference type="InterPro" id="IPR001480">
    <property type="entry name" value="Bulb-type_lectin_dom"/>
</dbReference>
<dbReference type="PANTHER" id="PTHR47974">
    <property type="entry name" value="OS07G0415500 PROTEIN"/>
    <property type="match status" value="1"/>
</dbReference>
<keyword evidence="2" id="KW-0812">Transmembrane</keyword>
<evidence type="ECO:0000313" key="11">
    <source>
        <dbReference type="Proteomes" id="UP000006727"/>
    </source>
</evidence>
<dbReference type="SUPFAM" id="SSF51110">
    <property type="entry name" value="alpha-D-mannose-specific plant lectins"/>
    <property type="match status" value="1"/>
</dbReference>
<dbReference type="GeneID" id="112285595"/>
<evidence type="ECO:0000256" key="2">
    <source>
        <dbReference type="ARBA" id="ARBA00022692"/>
    </source>
</evidence>
<evidence type="ECO:0000256" key="5">
    <source>
        <dbReference type="ARBA" id="ARBA00023136"/>
    </source>
</evidence>
<keyword evidence="4" id="KW-1133">Transmembrane helix</keyword>
<dbReference type="PaxDb" id="3218-PP1S35_377V6.1"/>
<dbReference type="EnsemblPlants" id="Pp3c8_4920V3.2">
    <property type="protein sequence ID" value="Pp3c8_4920V3.2"/>
    <property type="gene ID" value="Pp3c8_4920"/>
</dbReference>
<evidence type="ECO:0000256" key="4">
    <source>
        <dbReference type="ARBA" id="ARBA00022989"/>
    </source>
</evidence>
<comment type="subcellular location">
    <subcellularLocation>
        <location evidence="1">Membrane</location>
        <topology evidence="1">Single-pass membrane protein</topology>
    </subcellularLocation>
</comment>
<dbReference type="OrthoDB" id="4062651at2759"/>
<evidence type="ECO:0000256" key="3">
    <source>
        <dbReference type="ARBA" id="ARBA00022729"/>
    </source>
</evidence>
<dbReference type="Proteomes" id="UP000006727">
    <property type="component" value="Chromosome 8"/>
</dbReference>
<dbReference type="PROSITE" id="PS50927">
    <property type="entry name" value="BULB_LECTIN"/>
    <property type="match status" value="1"/>
</dbReference>
<reference evidence="9 11" key="1">
    <citation type="journal article" date="2008" name="Science">
        <title>The Physcomitrella genome reveals evolutionary insights into the conquest of land by plants.</title>
        <authorList>
            <person name="Rensing S."/>
            <person name="Lang D."/>
            <person name="Zimmer A."/>
            <person name="Terry A."/>
            <person name="Salamov A."/>
            <person name="Shapiro H."/>
            <person name="Nishiyama T."/>
            <person name="Perroud P.-F."/>
            <person name="Lindquist E."/>
            <person name="Kamisugi Y."/>
            <person name="Tanahashi T."/>
            <person name="Sakakibara K."/>
            <person name="Fujita T."/>
            <person name="Oishi K."/>
            <person name="Shin-I T."/>
            <person name="Kuroki Y."/>
            <person name="Toyoda A."/>
            <person name="Suzuki Y."/>
            <person name="Hashimoto A."/>
            <person name="Yamaguchi K."/>
            <person name="Sugano A."/>
            <person name="Kohara Y."/>
            <person name="Fujiyama A."/>
            <person name="Anterola A."/>
            <person name="Aoki S."/>
            <person name="Ashton N."/>
            <person name="Barbazuk W.B."/>
            <person name="Barker E."/>
            <person name="Bennetzen J."/>
            <person name="Bezanilla M."/>
            <person name="Blankenship R."/>
            <person name="Cho S.H."/>
            <person name="Dutcher S."/>
            <person name="Estelle M."/>
            <person name="Fawcett J.A."/>
            <person name="Gundlach H."/>
            <person name="Hanada K."/>
            <person name="Heyl A."/>
            <person name="Hicks K.A."/>
            <person name="Hugh J."/>
            <person name="Lohr M."/>
            <person name="Mayer K."/>
            <person name="Melkozernov A."/>
            <person name="Murata T."/>
            <person name="Nelson D."/>
            <person name="Pils B."/>
            <person name="Prigge M."/>
            <person name="Reiss B."/>
            <person name="Renner T."/>
            <person name="Rombauts S."/>
            <person name="Rushton P."/>
            <person name="Sanderfoot A."/>
            <person name="Schween G."/>
            <person name="Shiu S.-H."/>
            <person name="Stueber K."/>
            <person name="Theodoulou F.L."/>
            <person name="Tu H."/>
            <person name="Van de Peer Y."/>
            <person name="Verrier P.J."/>
            <person name="Waters E."/>
            <person name="Wood A."/>
            <person name="Yang L."/>
            <person name="Cove D."/>
            <person name="Cuming A."/>
            <person name="Hasebe M."/>
            <person name="Lucas S."/>
            <person name="Mishler D.B."/>
            <person name="Reski R."/>
            <person name="Grigoriev I."/>
            <person name="Quatrano R.S."/>
            <person name="Boore J.L."/>
        </authorList>
    </citation>
    <scope>NUCLEOTIDE SEQUENCE [LARGE SCALE GENOMIC DNA]</scope>
    <source>
        <strain evidence="10 11">cv. Gransden 2004</strain>
    </source>
</reference>
<evidence type="ECO:0008006" key="12">
    <source>
        <dbReference type="Google" id="ProtNLM"/>
    </source>
</evidence>
<dbReference type="FunCoup" id="A0A2K1K665">
    <property type="interactions" value="662"/>
</dbReference>
<sequence length="453" mass="49801">MQTPRDFRLSDKLILVTICILVRGCLAQRTPPASRAKGYSASVDLTLPVDSPARGKAVLETGRFQFWLEGDMKGVCSLSVREKYTGRGDPSNRPGDRGYLLWSANYYAGTPVGADKCTVKFTNNGDLQLWILYKGKTSLTWSSETGGKGVTKMALETNPDNGNFKLVTGYNKAIFNSFDVKEWLVLKGQKFWMGAELSSPDANSDSDTRVLSNDGTYIMILKGGDLQLLLNGPNPEVYWSLKKSVPVSQDVSKVAYAAVARNNDGIGLYTAAGSLVYKTAVPPWVPNYGADYHFGLDFQGNLKYYLMYKGASWTYGWQALFECDLPNFCGNYGICSTTTDQTWTTTAGCTGCPTGFSLNSPDHNSPPVCQRNKKVKKCNNKNYVELAGYESAMLFYATPLRISLGACKASCSADCNCDGFFYNVKARNCFKRTQILTLKKVTVNTGTSVFIKV</sequence>
<feature type="domain" description="Bulb-type lectin" evidence="7">
    <location>
        <begin position="43"/>
        <end position="179"/>
    </location>
</feature>
<dbReference type="EnsemblPlants" id="Pp3c8_4920V3.1">
    <property type="protein sequence ID" value="Pp3c8_4920V3.1"/>
    <property type="gene ID" value="Pp3c8_4920"/>
</dbReference>
<feature type="chain" id="PRO_5043158233" description="Bulb-type lectin domain-containing protein" evidence="6">
    <location>
        <begin position="28"/>
        <end position="453"/>
    </location>
</feature>
<dbReference type="PANTHER" id="PTHR47974:SF9">
    <property type="entry name" value="RECEPTOR-LIKE SERINE_THREONINE-PROTEIN KINASE"/>
    <property type="match status" value="1"/>
</dbReference>
<name>A0A2K1K665_PHYPA</name>
<keyword evidence="11" id="KW-1185">Reference proteome</keyword>
<dbReference type="PROSITE" id="PS50948">
    <property type="entry name" value="PAN"/>
    <property type="match status" value="1"/>
</dbReference>
<evidence type="ECO:0000313" key="10">
    <source>
        <dbReference type="EnsemblPlants" id="Pp3c8_4920V3.1"/>
    </source>
</evidence>
<organism evidence="9">
    <name type="scientific">Physcomitrium patens</name>
    <name type="common">Spreading-leaved earth moss</name>
    <name type="synonym">Physcomitrella patens</name>
    <dbReference type="NCBI Taxonomy" id="3218"/>
    <lineage>
        <taxon>Eukaryota</taxon>
        <taxon>Viridiplantae</taxon>
        <taxon>Streptophyta</taxon>
        <taxon>Embryophyta</taxon>
        <taxon>Bryophyta</taxon>
        <taxon>Bryophytina</taxon>
        <taxon>Bryopsida</taxon>
        <taxon>Funariidae</taxon>
        <taxon>Funariales</taxon>
        <taxon>Funariaceae</taxon>
        <taxon>Physcomitrium</taxon>
    </lineage>
</organism>
<dbReference type="GO" id="GO:0016020">
    <property type="term" value="C:membrane"/>
    <property type="evidence" value="ECO:0007669"/>
    <property type="project" value="UniProtKB-SubCell"/>
</dbReference>